<evidence type="ECO:0000256" key="2">
    <source>
        <dbReference type="ARBA" id="ARBA00022741"/>
    </source>
</evidence>
<dbReference type="Gene3D" id="3.30.1490.20">
    <property type="entry name" value="ATP-grasp fold, A domain"/>
    <property type="match status" value="1"/>
</dbReference>
<reference evidence="6 7" key="1">
    <citation type="submission" date="2018-11" db="EMBL/GenBank/DDBJ databases">
        <title>Genome sequence of strain 7197.</title>
        <authorList>
            <person name="Gao J."/>
            <person name="Sun J."/>
        </authorList>
    </citation>
    <scope>NUCLEOTIDE SEQUENCE [LARGE SCALE GENOMIC DNA]</scope>
    <source>
        <strain evidence="6 7">7197</strain>
    </source>
</reference>
<protein>
    <submittedName>
        <fullName evidence="6">ATP-grasp domain-containing protein</fullName>
    </submittedName>
</protein>
<dbReference type="InterPro" id="IPR013815">
    <property type="entry name" value="ATP_grasp_subdomain_1"/>
</dbReference>
<evidence type="ECO:0000313" key="6">
    <source>
        <dbReference type="EMBL" id="RQW13430.1"/>
    </source>
</evidence>
<dbReference type="GO" id="GO:0046872">
    <property type="term" value="F:metal ion binding"/>
    <property type="evidence" value="ECO:0007669"/>
    <property type="project" value="InterPro"/>
</dbReference>
<dbReference type="OrthoDB" id="2210549at2"/>
<name>A0A3N9PD47_9BACL</name>
<organism evidence="6 7">
    <name type="scientific">Paenibacillus rhizophilus</name>
    <dbReference type="NCBI Taxonomy" id="1850366"/>
    <lineage>
        <taxon>Bacteria</taxon>
        <taxon>Bacillati</taxon>
        <taxon>Bacillota</taxon>
        <taxon>Bacilli</taxon>
        <taxon>Bacillales</taxon>
        <taxon>Paenibacillaceae</taxon>
        <taxon>Paenibacillus</taxon>
    </lineage>
</organism>
<keyword evidence="1" id="KW-0436">Ligase</keyword>
<accession>A0A3N9PD47</accession>
<dbReference type="Gene3D" id="3.30.470.20">
    <property type="entry name" value="ATP-grasp fold, B domain"/>
    <property type="match status" value="1"/>
</dbReference>
<feature type="domain" description="ATP-grasp" evidence="5">
    <location>
        <begin position="108"/>
        <end position="309"/>
    </location>
</feature>
<dbReference type="PANTHER" id="PTHR43585:SF2">
    <property type="entry name" value="ATP-GRASP ENZYME FSQD"/>
    <property type="match status" value="1"/>
</dbReference>
<gene>
    <name evidence="6" type="ORF">EH198_03125</name>
</gene>
<evidence type="ECO:0000259" key="5">
    <source>
        <dbReference type="PROSITE" id="PS50975"/>
    </source>
</evidence>
<dbReference type="PROSITE" id="PS50975">
    <property type="entry name" value="ATP_GRASP"/>
    <property type="match status" value="1"/>
</dbReference>
<proteinExistence type="predicted"/>
<dbReference type="GO" id="GO:0016874">
    <property type="term" value="F:ligase activity"/>
    <property type="evidence" value="ECO:0007669"/>
    <property type="project" value="UniProtKB-KW"/>
</dbReference>
<comment type="caution">
    <text evidence="6">The sequence shown here is derived from an EMBL/GenBank/DDBJ whole genome shotgun (WGS) entry which is preliminary data.</text>
</comment>
<dbReference type="PANTHER" id="PTHR43585">
    <property type="entry name" value="FUMIPYRROLE BIOSYNTHESIS PROTEIN C"/>
    <property type="match status" value="1"/>
</dbReference>
<evidence type="ECO:0000313" key="7">
    <source>
        <dbReference type="Proteomes" id="UP000282529"/>
    </source>
</evidence>
<keyword evidence="7" id="KW-1185">Reference proteome</keyword>
<evidence type="ECO:0000256" key="4">
    <source>
        <dbReference type="PROSITE-ProRule" id="PRU00409"/>
    </source>
</evidence>
<evidence type="ECO:0000256" key="1">
    <source>
        <dbReference type="ARBA" id="ARBA00022598"/>
    </source>
</evidence>
<dbReference type="EMBL" id="RQPI01000001">
    <property type="protein sequence ID" value="RQW13430.1"/>
    <property type="molecule type" value="Genomic_DNA"/>
</dbReference>
<keyword evidence="2 4" id="KW-0547">Nucleotide-binding</keyword>
<sequence length="407" mass="46024">MYCVALGRRPEVLGKLKELGYSTIVIIDKSVAAPDAELCDFIHQVDDISDYESVSSVLQPYFNRFTVHAVIAPGEKSILTAAKIREEFGIPGRGVEISEKLRDKYCMKKSIAAKGIKTSEFTAVTNFNDGIVFLSKMLDQGKKAIVKPRIGAGTIEVKLLSDVEDWIRYFDHYLECRNKPHFREGMIMEEYILGEEYHVDSVIQDNQVIFSHAGKYPHNILGFEQHKFGGSIALSNQSDIFKVLKAFNKNVIESLKVEYGVTHMECFITKEYDIVFGEIAIRVAGSSIPENLLKQTKVDLFDAFVRVECFLPYIAETEYASNLFGFTHIPIYKEGRVKNLIKEEELTMIEGVYKVHYNIQTGDTVGMGKLSHDKLGDVFIYGKDLEAVYQTILQIHSMTLVQIDPAI</sequence>
<dbReference type="SUPFAM" id="SSF56059">
    <property type="entry name" value="Glutathione synthetase ATP-binding domain-like"/>
    <property type="match status" value="1"/>
</dbReference>
<dbReference type="InterPro" id="IPR011761">
    <property type="entry name" value="ATP-grasp"/>
</dbReference>
<keyword evidence="3 4" id="KW-0067">ATP-binding</keyword>
<dbReference type="Pfam" id="PF13535">
    <property type="entry name" value="ATP-grasp_4"/>
    <property type="match status" value="1"/>
</dbReference>
<dbReference type="InterPro" id="IPR052032">
    <property type="entry name" value="ATP-dep_AA_Ligase"/>
</dbReference>
<dbReference type="Proteomes" id="UP000282529">
    <property type="component" value="Unassembled WGS sequence"/>
</dbReference>
<evidence type="ECO:0000256" key="3">
    <source>
        <dbReference type="ARBA" id="ARBA00022840"/>
    </source>
</evidence>
<dbReference type="AlphaFoldDB" id="A0A3N9PD47"/>
<dbReference type="Gene3D" id="3.40.50.20">
    <property type="match status" value="1"/>
</dbReference>
<dbReference type="GO" id="GO:0005524">
    <property type="term" value="F:ATP binding"/>
    <property type="evidence" value="ECO:0007669"/>
    <property type="project" value="UniProtKB-UniRule"/>
</dbReference>
<dbReference type="RefSeq" id="WP_124694071.1">
    <property type="nucleotide sequence ID" value="NZ_JBHUFE010000016.1"/>
</dbReference>